<dbReference type="AlphaFoldDB" id="A0A6A5ZUV2"/>
<name>A0A6A5ZUV2_9PLEO</name>
<proteinExistence type="predicted"/>
<keyword evidence="1" id="KW-0732">Signal</keyword>
<reference evidence="2" key="1">
    <citation type="journal article" date="2020" name="Stud. Mycol.">
        <title>101 Dothideomycetes genomes: a test case for predicting lifestyles and emergence of pathogens.</title>
        <authorList>
            <person name="Haridas S."/>
            <person name="Albert R."/>
            <person name="Binder M."/>
            <person name="Bloem J."/>
            <person name="Labutti K."/>
            <person name="Salamov A."/>
            <person name="Andreopoulos B."/>
            <person name="Baker S."/>
            <person name="Barry K."/>
            <person name="Bills G."/>
            <person name="Bluhm B."/>
            <person name="Cannon C."/>
            <person name="Castanera R."/>
            <person name="Culley D."/>
            <person name="Daum C."/>
            <person name="Ezra D."/>
            <person name="Gonzalez J."/>
            <person name="Henrissat B."/>
            <person name="Kuo A."/>
            <person name="Liang C."/>
            <person name="Lipzen A."/>
            <person name="Lutzoni F."/>
            <person name="Magnuson J."/>
            <person name="Mondo S."/>
            <person name="Nolan M."/>
            <person name="Ohm R."/>
            <person name="Pangilinan J."/>
            <person name="Park H.-J."/>
            <person name="Ramirez L."/>
            <person name="Alfaro M."/>
            <person name="Sun H."/>
            <person name="Tritt A."/>
            <person name="Yoshinaga Y."/>
            <person name="Zwiers L.-H."/>
            <person name="Turgeon B."/>
            <person name="Goodwin S."/>
            <person name="Spatafora J."/>
            <person name="Crous P."/>
            <person name="Grigoriev I."/>
        </authorList>
    </citation>
    <scope>NUCLEOTIDE SEQUENCE</scope>
    <source>
        <strain evidence="2">CBS 627.86</strain>
    </source>
</reference>
<dbReference type="EMBL" id="ML977310">
    <property type="protein sequence ID" value="KAF2123066.1"/>
    <property type="molecule type" value="Genomic_DNA"/>
</dbReference>
<organism evidence="2 3">
    <name type="scientific">Lophiotrema nucula</name>
    <dbReference type="NCBI Taxonomy" id="690887"/>
    <lineage>
        <taxon>Eukaryota</taxon>
        <taxon>Fungi</taxon>
        <taxon>Dikarya</taxon>
        <taxon>Ascomycota</taxon>
        <taxon>Pezizomycotina</taxon>
        <taxon>Dothideomycetes</taxon>
        <taxon>Pleosporomycetidae</taxon>
        <taxon>Pleosporales</taxon>
        <taxon>Lophiotremataceae</taxon>
        <taxon>Lophiotrema</taxon>
    </lineage>
</organism>
<keyword evidence="3" id="KW-1185">Reference proteome</keyword>
<dbReference type="OrthoDB" id="5230873at2759"/>
<protein>
    <submittedName>
        <fullName evidence="2">Uncharacterized protein</fullName>
    </submittedName>
</protein>
<feature type="chain" id="PRO_5025593281" evidence="1">
    <location>
        <begin position="25"/>
        <end position="185"/>
    </location>
</feature>
<dbReference type="Proteomes" id="UP000799770">
    <property type="component" value="Unassembled WGS sequence"/>
</dbReference>
<feature type="signal peptide" evidence="1">
    <location>
        <begin position="1"/>
        <end position="24"/>
    </location>
</feature>
<evidence type="ECO:0000313" key="3">
    <source>
        <dbReference type="Proteomes" id="UP000799770"/>
    </source>
</evidence>
<evidence type="ECO:0000256" key="1">
    <source>
        <dbReference type="SAM" id="SignalP"/>
    </source>
</evidence>
<gene>
    <name evidence="2" type="ORF">BDV96DRAFT_561911</name>
</gene>
<sequence length="185" mass="19442">MLLLTKSIPLVGLLATASLAAVTGLRSRQTEPSSFNLYAYGGEAIAGFPVFYADGIAYTGDSTALTGVDEVTDVNLTASTDGVWTATPVSDVSWTSKTFYISNSTGEIGFTDAGNSSSNIITKSFSFYGNFALLRANGKMSASWNAKETDTDNVWTLSWGDADDDGSLIPLMLRNKAPVQPPAGA</sequence>
<accession>A0A6A5ZUV2</accession>
<evidence type="ECO:0000313" key="2">
    <source>
        <dbReference type="EMBL" id="KAF2123066.1"/>
    </source>
</evidence>